<reference evidence="2 3" key="1">
    <citation type="journal article" date="2019" name="Int. J. Syst. Evol. Microbiol.">
        <title>The Global Catalogue of Microorganisms (GCM) 10K type strain sequencing project: providing services to taxonomists for standard genome sequencing and annotation.</title>
        <authorList>
            <consortium name="The Broad Institute Genomics Platform"/>
            <consortium name="The Broad Institute Genome Sequencing Center for Infectious Disease"/>
            <person name="Wu L."/>
            <person name="Ma J."/>
        </authorList>
    </citation>
    <scope>NUCLEOTIDE SEQUENCE [LARGE SCALE GENOMIC DNA]</scope>
    <source>
        <strain evidence="2 3">JCM 12774</strain>
    </source>
</reference>
<dbReference type="PANTHER" id="PTHR30244:SF34">
    <property type="entry name" value="DTDP-4-AMINO-4,6-DIDEOXYGALACTOSE TRANSAMINASE"/>
    <property type="match status" value="1"/>
</dbReference>
<proteinExistence type="inferred from homology"/>
<gene>
    <name evidence="2" type="primary">pseC</name>
    <name evidence="2" type="ORF">GCM10008933_06610</name>
</gene>
<dbReference type="InterPro" id="IPR015422">
    <property type="entry name" value="PyrdxlP-dep_Trfase_small"/>
</dbReference>
<evidence type="ECO:0000313" key="3">
    <source>
        <dbReference type="Proteomes" id="UP001500340"/>
    </source>
</evidence>
<dbReference type="InterPro" id="IPR000653">
    <property type="entry name" value="DegT/StrS_aminotransferase"/>
</dbReference>
<dbReference type="SUPFAM" id="SSF53383">
    <property type="entry name" value="PLP-dependent transferases"/>
    <property type="match status" value="1"/>
</dbReference>
<dbReference type="InterPro" id="IPR020026">
    <property type="entry name" value="PseC"/>
</dbReference>
<dbReference type="Gene3D" id="3.40.640.10">
    <property type="entry name" value="Type I PLP-dependent aspartate aminotransferase-like (Major domain)"/>
    <property type="match status" value="1"/>
</dbReference>
<name>A0ABN0XZJ0_9BACL</name>
<protein>
    <submittedName>
        <fullName evidence="2">UDP-4-amino-4, 6-dideoxy-N-acetyl-beta-L-altrosami ne transaminase</fullName>
    </submittedName>
</protein>
<dbReference type="NCBIfam" id="TIGR03588">
    <property type="entry name" value="PseC"/>
    <property type="match status" value="1"/>
</dbReference>
<organism evidence="2 3">
    <name type="scientific">Paenibacillus motobuensis</name>
    <dbReference type="NCBI Taxonomy" id="295324"/>
    <lineage>
        <taxon>Bacteria</taxon>
        <taxon>Bacillati</taxon>
        <taxon>Bacillota</taxon>
        <taxon>Bacilli</taxon>
        <taxon>Bacillales</taxon>
        <taxon>Paenibacillaceae</taxon>
        <taxon>Paenibacillus</taxon>
    </lineage>
</organism>
<dbReference type="Gene3D" id="3.90.1150.10">
    <property type="entry name" value="Aspartate Aminotransferase, domain 1"/>
    <property type="match status" value="1"/>
</dbReference>
<dbReference type="PANTHER" id="PTHR30244">
    <property type="entry name" value="TRANSAMINASE"/>
    <property type="match status" value="1"/>
</dbReference>
<dbReference type="CDD" id="cd00616">
    <property type="entry name" value="AHBA_syn"/>
    <property type="match status" value="1"/>
</dbReference>
<evidence type="ECO:0000313" key="2">
    <source>
        <dbReference type="EMBL" id="GAA0378033.1"/>
    </source>
</evidence>
<keyword evidence="3" id="KW-1185">Reference proteome</keyword>
<dbReference type="RefSeq" id="WP_343857448.1">
    <property type="nucleotide sequence ID" value="NZ_BAAACX010000005.1"/>
</dbReference>
<dbReference type="InterPro" id="IPR015421">
    <property type="entry name" value="PyrdxlP-dep_Trfase_major"/>
</dbReference>
<comment type="similarity">
    <text evidence="1">Belongs to the DegT/DnrJ/EryC1 family.</text>
</comment>
<dbReference type="Proteomes" id="UP001500340">
    <property type="component" value="Unassembled WGS sequence"/>
</dbReference>
<keyword evidence="1" id="KW-0663">Pyridoxal phosphate</keyword>
<dbReference type="EMBL" id="BAAACX010000005">
    <property type="protein sequence ID" value="GAA0378033.1"/>
    <property type="molecule type" value="Genomic_DNA"/>
</dbReference>
<dbReference type="InterPro" id="IPR015424">
    <property type="entry name" value="PyrdxlP-dep_Trfase"/>
</dbReference>
<dbReference type="PIRSF" id="PIRSF000390">
    <property type="entry name" value="PLP_StrS"/>
    <property type="match status" value="1"/>
</dbReference>
<dbReference type="Pfam" id="PF01041">
    <property type="entry name" value="DegT_DnrJ_EryC1"/>
    <property type="match status" value="1"/>
</dbReference>
<sequence length="398" mass="44626">MSDHAYPTPSEPIRSTMLPYGQQWLDEQDIEAVVEVLKSDFITQGPAIEAFEAKVALYVGAKYAVAFTNGTAALHGACFAAGIGEGDEVITTPITFLASSNCVLYQGGTPVFADIDMDTYNISPVEIEAKITERTKAIIAVDLTGQPAEMDRISMLARDHSLVLIEDGAQSLGSEFAGRKVGAWADMTMFSFHPVKQVTTGEGGIITTSNEEYYHKLLLFRSHGMTRDSKQLLKNDGPWYYEMQALGYNYRMTDLQAALGVSQMNKLDQFVARRRDIAAIYDQKLSELPGIVIPKQHNEASSSWHLYVTRWLPEYFNGDRRDWFEALRSEGIGVHVHYIPIYQQPYYQHLGYDTGICPNAERYYASAITLPLFPKMSDQDVLDVIAAINKVYSYYLKK</sequence>
<evidence type="ECO:0000256" key="1">
    <source>
        <dbReference type="RuleBase" id="RU004508"/>
    </source>
</evidence>
<comment type="caution">
    <text evidence="2">The sequence shown here is derived from an EMBL/GenBank/DDBJ whole genome shotgun (WGS) entry which is preliminary data.</text>
</comment>
<accession>A0ABN0XZJ0</accession>